<evidence type="ECO:0000313" key="3">
    <source>
        <dbReference type="EMBL" id="UTO26063.1"/>
    </source>
</evidence>
<dbReference type="AlphaFoldDB" id="A0A063Y6M9"/>
<reference evidence="3" key="2">
    <citation type="submission" date="2022-07" db="EMBL/GenBank/DDBJ databases">
        <title>Complete genome of Mycoplasma hyosynoviae B1.</title>
        <authorList>
            <person name="Spergser J."/>
        </authorList>
    </citation>
    <scope>NUCLEOTIDE SEQUENCE</scope>
    <source>
        <strain evidence="3">B1</strain>
    </source>
</reference>
<dbReference type="RefSeq" id="WP_051599086.1">
    <property type="nucleotide sequence ID" value="NZ_CP008748.1"/>
</dbReference>
<dbReference type="EMBL" id="JASBCP010000001">
    <property type="protein sequence ID" value="MDI3047875.1"/>
    <property type="molecule type" value="Genomic_DNA"/>
</dbReference>
<gene>
    <name evidence="2" type="ORF">JN03_0536</name>
    <name evidence="3" type="ORF">NMG93_00640</name>
    <name evidence="1" type="ORF">QJ129_01175</name>
</gene>
<dbReference type="EMBL" id="CP101127">
    <property type="protein sequence ID" value="UTO26063.1"/>
    <property type="molecule type" value="Genomic_DNA"/>
</dbReference>
<name>A0A063Y6M9_9BACT</name>
<sequence length="90" mass="10446">MNLKELNEYVITLAKTVPGIYEINYCSGLETIVLKSEKANNAIDIKMELFLIENSFSKIIVEELFEIINYQLQQKNIVIDIFDIYIKGIK</sequence>
<dbReference type="STRING" id="29559.NPL3_02990"/>
<reference evidence="1" key="3">
    <citation type="submission" date="2023-04" db="EMBL/GenBank/DDBJ databases">
        <title>Genomes of recent Mycoplasma hyosynoviae isolates 2023.</title>
        <authorList>
            <person name="Spergser J."/>
        </authorList>
    </citation>
    <scope>NUCLEOTIDE SEQUENCE</scope>
    <source>
        <strain evidence="1">SN1J23N</strain>
    </source>
</reference>
<dbReference type="Proteomes" id="UP001059349">
    <property type="component" value="Chromosome"/>
</dbReference>
<dbReference type="EMBL" id="SOCH01000005">
    <property type="protein sequence ID" value="TDU96663.1"/>
    <property type="molecule type" value="Genomic_DNA"/>
</dbReference>
<protein>
    <submittedName>
        <fullName evidence="2">Uncharacterized protein</fullName>
    </submittedName>
</protein>
<dbReference type="GeneID" id="75104975"/>
<evidence type="ECO:0000313" key="4">
    <source>
        <dbReference type="Proteomes" id="UP000294882"/>
    </source>
</evidence>
<accession>A0A063Y6M9</accession>
<dbReference type="Proteomes" id="UP000294882">
    <property type="component" value="Unassembled WGS sequence"/>
</dbReference>
<evidence type="ECO:0000313" key="1">
    <source>
        <dbReference type="EMBL" id="MDI3047875.1"/>
    </source>
</evidence>
<evidence type="ECO:0000313" key="2">
    <source>
        <dbReference type="EMBL" id="TDU96663.1"/>
    </source>
</evidence>
<organism evidence="2 4">
    <name type="scientific">Metamycoplasma hyosynoviae</name>
    <dbReference type="NCBI Taxonomy" id="29559"/>
    <lineage>
        <taxon>Bacteria</taxon>
        <taxon>Bacillati</taxon>
        <taxon>Mycoplasmatota</taxon>
        <taxon>Mycoplasmoidales</taxon>
        <taxon>Metamycoplasmataceae</taxon>
        <taxon>Metamycoplasma</taxon>
    </lineage>
</organism>
<dbReference type="Proteomes" id="UP001233782">
    <property type="component" value="Unassembled WGS sequence"/>
</dbReference>
<proteinExistence type="predicted"/>
<reference evidence="2 4" key="1">
    <citation type="submission" date="2019-03" db="EMBL/GenBank/DDBJ databases">
        <title>Genomic Encyclopedia of Archaeal and Bacterial Type Strains, Phase II (KMG-II): from individual species to whole genera.</title>
        <authorList>
            <person name="Goeker M."/>
        </authorList>
    </citation>
    <scope>NUCLEOTIDE SEQUENCE [LARGE SCALE GENOMIC DNA]</scope>
    <source>
        <strain evidence="2 4">ATCC 25591</strain>
    </source>
</reference>